<dbReference type="HOGENOM" id="CLU_092894_0_0_1"/>
<dbReference type="OrthoDB" id="3269227at2759"/>
<feature type="compositionally biased region" description="Basic and acidic residues" evidence="1">
    <location>
        <begin position="37"/>
        <end position="47"/>
    </location>
</feature>
<proteinExistence type="predicted"/>
<dbReference type="AlphaFoldDB" id="A0A060SQ67"/>
<organism evidence="2 3">
    <name type="scientific">Pycnoporus cinnabarinus</name>
    <name type="common">Cinnabar-red polypore</name>
    <name type="synonym">Trametes cinnabarina</name>
    <dbReference type="NCBI Taxonomy" id="5643"/>
    <lineage>
        <taxon>Eukaryota</taxon>
        <taxon>Fungi</taxon>
        <taxon>Dikarya</taxon>
        <taxon>Basidiomycota</taxon>
        <taxon>Agaricomycotina</taxon>
        <taxon>Agaricomycetes</taxon>
        <taxon>Polyporales</taxon>
        <taxon>Polyporaceae</taxon>
        <taxon>Trametes</taxon>
    </lineage>
</organism>
<dbReference type="OMA" id="VEIKFVT"/>
<keyword evidence="3" id="KW-1185">Reference proteome</keyword>
<feature type="compositionally biased region" description="Low complexity" evidence="1">
    <location>
        <begin position="192"/>
        <end position="218"/>
    </location>
</feature>
<reference evidence="2" key="1">
    <citation type="submission" date="2014-01" db="EMBL/GenBank/DDBJ databases">
        <title>The genome of the white-rot fungus Pycnoporus cinnabarinus: a basidiomycete model with a versatile arsenal for lignocellulosic biomass breakdown.</title>
        <authorList>
            <person name="Levasseur A."/>
            <person name="Lomascolo A."/>
            <person name="Ruiz-Duenas F.J."/>
            <person name="Uzan E."/>
            <person name="Piumi F."/>
            <person name="Kues U."/>
            <person name="Ram A.F.J."/>
            <person name="Murat C."/>
            <person name="Haon M."/>
            <person name="Benoit I."/>
            <person name="Arfi Y."/>
            <person name="Chevret D."/>
            <person name="Drula E."/>
            <person name="Kwon M.J."/>
            <person name="Gouret P."/>
            <person name="Lesage-Meessen L."/>
            <person name="Lombard V."/>
            <person name="Mariette J."/>
            <person name="Noirot C."/>
            <person name="Park J."/>
            <person name="Patyshakuliyeva A."/>
            <person name="Wieneger R.A.B."/>
            <person name="Wosten H.A.B."/>
            <person name="Martin F."/>
            <person name="Coutinho P.M."/>
            <person name="de Vries R."/>
            <person name="Martinez A.T."/>
            <person name="Klopp C."/>
            <person name="Pontarotti P."/>
            <person name="Henrissat B."/>
            <person name="Record E."/>
        </authorList>
    </citation>
    <scope>NUCLEOTIDE SEQUENCE [LARGE SCALE GENOMIC DNA]</scope>
    <source>
        <strain evidence="2">BRFM137</strain>
    </source>
</reference>
<name>A0A060SQ67_PYCCI</name>
<dbReference type="Proteomes" id="UP000029665">
    <property type="component" value="Unassembled WGS sequence"/>
</dbReference>
<evidence type="ECO:0000313" key="3">
    <source>
        <dbReference type="Proteomes" id="UP000029665"/>
    </source>
</evidence>
<protein>
    <submittedName>
        <fullName evidence="2">Uncharacterized protein</fullName>
    </submittedName>
</protein>
<feature type="compositionally biased region" description="Basic and acidic residues" evidence="1">
    <location>
        <begin position="76"/>
        <end position="93"/>
    </location>
</feature>
<feature type="compositionally biased region" description="Basic and acidic residues" evidence="1">
    <location>
        <begin position="56"/>
        <end position="68"/>
    </location>
</feature>
<sequence length="218" mass="23206">MYKIIRRISSSFFSRPDRPWSEDATSTAPQIGRKRRLSTEEHEERETTPSAKKHRAESDNTPDIKREQSPAQPGQEVKEVTEGVREVELEDGKSPGTDVTEDAPAEKTGTEEAAAVPLPESPELKPTEDVEQSVAGTVAEETGASNCSALEQSEDGLPEAPKASSQEIATSAADDGDVPGLTLPSGDAPVRTTSSTTTNHYTPAVEAASSNEETSASQ</sequence>
<evidence type="ECO:0000313" key="2">
    <source>
        <dbReference type="EMBL" id="CDO74603.1"/>
    </source>
</evidence>
<dbReference type="EMBL" id="CCBP010000190">
    <property type="protein sequence ID" value="CDO74603.1"/>
    <property type="molecule type" value="Genomic_DNA"/>
</dbReference>
<comment type="caution">
    <text evidence="2">The sequence shown here is derived from an EMBL/GenBank/DDBJ whole genome shotgun (WGS) entry which is preliminary data.</text>
</comment>
<accession>A0A060SQ67</accession>
<feature type="region of interest" description="Disordered" evidence="1">
    <location>
        <begin position="1"/>
        <end position="218"/>
    </location>
</feature>
<gene>
    <name evidence="2" type="ORF">BN946_scf184586.g8</name>
</gene>
<evidence type="ECO:0000256" key="1">
    <source>
        <dbReference type="SAM" id="MobiDB-lite"/>
    </source>
</evidence>
<dbReference type="STRING" id="5643.A0A060SQ67"/>